<dbReference type="GO" id="GO:0006357">
    <property type="term" value="P:regulation of transcription by RNA polymerase II"/>
    <property type="evidence" value="ECO:0007669"/>
    <property type="project" value="TreeGrafter"/>
</dbReference>
<evidence type="ECO:0000256" key="1">
    <source>
        <dbReference type="ARBA" id="ARBA00004123"/>
    </source>
</evidence>
<dbReference type="EMBL" id="ML003308">
    <property type="protein sequence ID" value="RKP34208.1"/>
    <property type="molecule type" value="Genomic_DNA"/>
</dbReference>
<dbReference type="GO" id="GO:0016592">
    <property type="term" value="C:mediator complex"/>
    <property type="evidence" value="ECO:0007669"/>
    <property type="project" value="TreeGrafter"/>
</dbReference>
<feature type="compositionally biased region" description="Low complexity" evidence="6">
    <location>
        <begin position="1687"/>
        <end position="1702"/>
    </location>
</feature>
<feature type="compositionally biased region" description="Low complexity" evidence="6">
    <location>
        <begin position="978"/>
        <end position="994"/>
    </location>
</feature>
<keyword evidence="3" id="KW-0805">Transcription regulation</keyword>
<feature type="region of interest" description="Disordered" evidence="6">
    <location>
        <begin position="978"/>
        <end position="1013"/>
    </location>
</feature>
<evidence type="ECO:0000256" key="6">
    <source>
        <dbReference type="SAM" id="MobiDB-lite"/>
    </source>
</evidence>
<dbReference type="PANTHER" id="PTHR12691:SF10">
    <property type="entry name" value="MEDIATOR OF RNA POLYMERASE II TRANSCRIPTION SUBUNIT 23"/>
    <property type="match status" value="1"/>
</dbReference>
<dbReference type="STRING" id="215637.A0A4P9ZM59"/>
<name>A0A4P9ZM59_9FUNG</name>
<dbReference type="Pfam" id="PF11573">
    <property type="entry name" value="Med23"/>
    <property type="match status" value="1"/>
</dbReference>
<dbReference type="PANTHER" id="PTHR12691">
    <property type="entry name" value="MEDIATOR OF RNA POLYMERASE II TRANSCRIPTION SUBUNIT 23"/>
    <property type="match status" value="1"/>
</dbReference>
<dbReference type="Proteomes" id="UP000268162">
    <property type="component" value="Unassembled WGS sequence"/>
</dbReference>
<evidence type="ECO:0000256" key="3">
    <source>
        <dbReference type="ARBA" id="ARBA00023015"/>
    </source>
</evidence>
<dbReference type="InterPro" id="IPR021629">
    <property type="entry name" value="Mediator_Med23"/>
</dbReference>
<feature type="region of interest" description="Disordered" evidence="6">
    <location>
        <begin position="1687"/>
        <end position="1739"/>
    </location>
</feature>
<keyword evidence="5" id="KW-0539">Nucleus</keyword>
<sequence>MDAFYKSLTAFCSRSESQIDHSPHGEFLGGLFDDTGTKGTSPLGLRGLPSPLDYTVLLNHLPESERVFIDAFTVAWGAVDDKKELFAAITNSLRDHYKCLSVLDRLLFACFYAIKNQIFVVSADANHSNRSVNTPQSISFMSPGPLHPSSPLPGTTGGTPSMARMSSISTPISNPLMSPTLSSTRVLSSQYHSPDRAKFDHFSEFSQSLVGLLSVSQPLLWLAILNFVTHTIEYLAHKSIEYADKYLFVTPLQCPGIVEKGLVEINLHLSRLPLVPLDADMIHVFLSTVDLILGGRPSSRFTTTGSGNSSSVRPFPTVSHYELMLITQRVFDSYPHTPIHWCLLPLTTQARSRRQRLAQCFLPTDAAQPPVAGLPRTLETTFLSTHPGSQLFIPEIRNYIQQDAAASVSSVLWNLLQQREHVQRIQQLLETGFRDPAQARRLLHKAVFRRIHQTAEYIRQHSNFDDLQPHYLENLLVERVYINMPERLTLWPLMTELGEQVLALAQANLIDFPTLFEEIYRYLFPNDRDAPSVRTCPTFRRGVRDNTYLWILLPLFYIEDERSPSLREDFSHNEDYLAKMSHMYNDHQAVSVDAFFLRDMALQCMVMHQQTHISDSSNLKYRHPALDGAMPHFRVVAELQRIVAGYLSEPCRAGPPEMFTFLSQLSEEESVRFALLYYMRQAFIQSILWPVILPQLAQPELETACFPQMQYQKCGRISQRLLEFLPPSVNDQTLTMLNRVVLERCRNPDNSENQCASPWVLDLMYRLALLLPTSSAALVSEWLRQLGLLDVRIKVAAAQSAASGYTHPGVKSPTDIHTVWLYTLVQLLGYRFVGALRDQMLHYQFLGYIRSITNHSCHRQLHLAVETLTIHLMGIQADKRFIQWLATPSDLTPQSTAPPSGGNWFAANDMLARRLVMTLARLLKNHQFGSTLSRGALYALLDRCGNGPRMVWSRNTLAYFPAVLRRYYVEGYQNVQRASNSSADPASAPTAESAQHPPRPSTPTNLSTSPTEEQVNHLISENDIHNVLLPGGADSTGDQALSKFYASVDKQPLFLCVLWYIAEVQKEITASMMPHVRRIMLLFPPAHLTSYTTALIDFILEKKSEDSPSNLPGLLLEEFVWTHQILSFDHVIFALLRGHQGPLAGAKARRILRYLLFESPALQRRLAHWRSLGFVGRPWVDLQHYERIRQYLLEFPEFFDYETFRVSSYTEMSHMAPLQPPHTRPLPIIYETSVLRLVNQVDYLLARCIELEDRELLLELLTGFGDLVRTHHPTPLKMVQSLLNYYYDSPVLRDQRILRALVSLLDPAQYYFSPEFSQLFVAEPAPGGPEVLSVVSAPWSVRLLERGAALTEPLGCAVELHDQLPPAHFREYVNPRMFALQQLAVEVMVFSLAVEEHTGSVANPLPGSKPGAPYGQNPVLLFLMDTLARPSTIRLPTTLTPAGLLHLAGALFALLPAHAYTRPMVGALIHLVKSPQGDNLTEPSPVCLLSSLVGPALRSRSSRGGSESDEGGADLDSTPLTLEGGSYPPQVAFVLNPFHINHTHFTGNTPNALLTLFHSLAAYGDLEVFHFLHLALRSARSAATAALAHTVHFAFITTPHNVPPAGHLATLVAPQSASGFGQHEISGHPAVMRSSFGAVATPHTPSAAIPATPGRILKSLAPSPATGTLSSSASASYLQTVGTPTPLRGLTLLPGQPLQRPLSGSDIKIEQRTLPPPTVATFDTFDELGSPNTQPHLDGHDHFEATAAVFEGSAQATLHHSSLHVDQVIGPNHDHGGSGNTGGGGSSSGSGGGGPPLTSDTQLLYLLLVVGPHLHRLDHEPVLFQAILGDLLWLLVEVHHHLHLYGQRSTVAAETVLDFFYHARGNFHTDKPVLWRDLEAIVVYLRDPLRSRLMPICADRKL</sequence>
<evidence type="ECO:0000313" key="8">
    <source>
        <dbReference type="Proteomes" id="UP000268162"/>
    </source>
</evidence>
<feature type="region of interest" description="Disordered" evidence="6">
    <location>
        <begin position="1498"/>
        <end position="1520"/>
    </location>
</feature>
<proteinExistence type="inferred from homology"/>
<dbReference type="GO" id="GO:0010628">
    <property type="term" value="P:positive regulation of gene expression"/>
    <property type="evidence" value="ECO:0007669"/>
    <property type="project" value="TreeGrafter"/>
</dbReference>
<feature type="region of interest" description="Disordered" evidence="6">
    <location>
        <begin position="1767"/>
        <end position="1795"/>
    </location>
</feature>
<dbReference type="GO" id="GO:0005667">
    <property type="term" value="C:transcription regulator complex"/>
    <property type="evidence" value="ECO:0007669"/>
    <property type="project" value="TreeGrafter"/>
</dbReference>
<reference evidence="8" key="1">
    <citation type="journal article" date="2018" name="Nat. Microbiol.">
        <title>Leveraging single-cell genomics to expand the fungal tree of life.</title>
        <authorList>
            <person name="Ahrendt S.R."/>
            <person name="Quandt C.A."/>
            <person name="Ciobanu D."/>
            <person name="Clum A."/>
            <person name="Salamov A."/>
            <person name="Andreopoulos B."/>
            <person name="Cheng J.F."/>
            <person name="Woyke T."/>
            <person name="Pelin A."/>
            <person name="Henrissat B."/>
            <person name="Reynolds N.K."/>
            <person name="Benny G.L."/>
            <person name="Smith M.E."/>
            <person name="James T.Y."/>
            <person name="Grigoriev I.V."/>
        </authorList>
    </citation>
    <scope>NUCLEOTIDE SEQUENCE [LARGE SCALE GENOMIC DNA]</scope>
    <source>
        <strain evidence="8">RSA 468</strain>
    </source>
</reference>
<evidence type="ECO:0000313" key="7">
    <source>
        <dbReference type="EMBL" id="RKP34208.1"/>
    </source>
</evidence>
<evidence type="ECO:0000256" key="2">
    <source>
        <dbReference type="ARBA" id="ARBA00010222"/>
    </source>
</evidence>
<feature type="compositionally biased region" description="Gly residues" evidence="6">
    <location>
        <begin position="1777"/>
        <end position="1795"/>
    </location>
</feature>
<feature type="compositionally biased region" description="Low complexity" evidence="6">
    <location>
        <begin position="1002"/>
        <end position="1011"/>
    </location>
</feature>
<accession>A0A4P9ZM59</accession>
<evidence type="ECO:0000256" key="5">
    <source>
        <dbReference type="ARBA" id="ARBA00023242"/>
    </source>
</evidence>
<evidence type="ECO:0000256" key="4">
    <source>
        <dbReference type="ARBA" id="ARBA00023163"/>
    </source>
</evidence>
<keyword evidence="4" id="KW-0804">Transcription</keyword>
<organism evidence="7 8">
    <name type="scientific">Dimargaris cristalligena</name>
    <dbReference type="NCBI Taxonomy" id="215637"/>
    <lineage>
        <taxon>Eukaryota</taxon>
        <taxon>Fungi</taxon>
        <taxon>Fungi incertae sedis</taxon>
        <taxon>Zoopagomycota</taxon>
        <taxon>Kickxellomycotina</taxon>
        <taxon>Dimargaritomycetes</taxon>
        <taxon>Dimargaritales</taxon>
        <taxon>Dimargaritaceae</taxon>
        <taxon>Dimargaris</taxon>
    </lineage>
</organism>
<comment type="similarity">
    <text evidence="2">Belongs to the Mediator complex subunit 23 family.</text>
</comment>
<protein>
    <submittedName>
        <fullName evidence="7">Mediator complex subunit 23-domain-containing protein</fullName>
    </submittedName>
</protein>
<feature type="region of interest" description="Disordered" evidence="6">
    <location>
        <begin position="140"/>
        <end position="164"/>
    </location>
</feature>
<keyword evidence="8" id="KW-1185">Reference proteome</keyword>
<gene>
    <name evidence="7" type="ORF">BJ085DRAFT_40596</name>
</gene>
<comment type="subcellular location">
    <subcellularLocation>
        <location evidence="1">Nucleus</location>
    </subcellularLocation>
</comment>